<sequence length="486" mass="54683">MEHKQHESRQSKREVIIYHSNDLHSKLEQAAKIATIIKEGRSSFGDEQVIAVDLGDHMDRARMETEGTDGFIHRALLEATGYDVVTLGNNEGLTFTSEQLDHVYSGDHAFQVICCNIQKLDGQLPSWLARSTIIERAGIRIGFVAATANFAAFYKLMGWETLEPVAEIQKEVEHIREHCDVIVLLSHLGIRLDERIADECQHIDVILGAHTHHLFDPPQLRNGVLLCAAEKFGSYVGKVVIRYDEKQRRYVVAGEVIATAAYSEDQAIRSIIEQGKQQAMQRLSRVITVLQEPLEASDYYESALPNLLAIGLKEWCQAEIGIVNSGQLLGGLAVGPVTAGELHAICPSPINPCLMLLKGEQLLEALEQSLLQEFQEFKPRGFGFRGEQLGMLAVDGLQITYSLEQPPMQRITAVLVNDEALDLQRSYRVASIDMFTFNIGYKSLSKFSEVSFYLPEFIRNIIEEELKNRLHIEQCKINRWKRSGNI</sequence>
<dbReference type="InterPro" id="IPR008334">
    <property type="entry name" value="5'-Nucleotdase_C"/>
</dbReference>
<dbReference type="SUPFAM" id="SSF55816">
    <property type="entry name" value="5'-nucleotidase (syn. UDP-sugar hydrolase), C-terminal domain"/>
    <property type="match status" value="1"/>
</dbReference>
<dbReference type="GO" id="GO:0008253">
    <property type="term" value="F:5'-nucleotidase activity"/>
    <property type="evidence" value="ECO:0007669"/>
    <property type="project" value="TreeGrafter"/>
</dbReference>
<feature type="domain" description="5'-Nucleotidase C-terminal" evidence="4">
    <location>
        <begin position="296"/>
        <end position="433"/>
    </location>
</feature>
<comment type="similarity">
    <text evidence="2">Belongs to the 5'-nucleotidase family.</text>
</comment>
<dbReference type="CDD" id="cd00845">
    <property type="entry name" value="MPP_UshA_N_like"/>
    <property type="match status" value="1"/>
</dbReference>
<dbReference type="InterPro" id="IPR029052">
    <property type="entry name" value="Metallo-depent_PP-like"/>
</dbReference>
<evidence type="ECO:0000256" key="1">
    <source>
        <dbReference type="ARBA" id="ARBA00022729"/>
    </source>
</evidence>
<keyword evidence="2" id="KW-0378">Hydrolase</keyword>
<dbReference type="Gene3D" id="3.90.780.10">
    <property type="entry name" value="5'-Nucleotidase, C-terminal domain"/>
    <property type="match status" value="1"/>
</dbReference>
<dbReference type="GO" id="GO:0008768">
    <property type="term" value="F:UDP-sugar diphosphatase activity"/>
    <property type="evidence" value="ECO:0007669"/>
    <property type="project" value="TreeGrafter"/>
</dbReference>
<dbReference type="InterPro" id="IPR006179">
    <property type="entry name" value="5_nucleotidase/apyrase"/>
</dbReference>
<reference evidence="5" key="1">
    <citation type="submission" date="2021-03" db="EMBL/GenBank/DDBJ databases">
        <title>Antimicrobial resistance genes in bacteria isolated from Japanese honey, and their potential for conferring macrolide and lincosamide resistance in the American foulbrood pathogen Paenibacillus larvae.</title>
        <authorList>
            <person name="Okamoto M."/>
            <person name="Kumagai M."/>
            <person name="Kanamori H."/>
            <person name="Takamatsu D."/>
        </authorList>
    </citation>
    <scope>NUCLEOTIDE SEQUENCE</scope>
    <source>
        <strain evidence="5">J40TS1</strain>
    </source>
</reference>
<evidence type="ECO:0000259" key="4">
    <source>
        <dbReference type="Pfam" id="PF02872"/>
    </source>
</evidence>
<dbReference type="InterPro" id="IPR004843">
    <property type="entry name" value="Calcineurin-like_PHP"/>
</dbReference>
<dbReference type="Pfam" id="PF00149">
    <property type="entry name" value="Metallophos"/>
    <property type="match status" value="1"/>
</dbReference>
<dbReference type="PRINTS" id="PR01607">
    <property type="entry name" value="APYRASEFAMLY"/>
</dbReference>
<dbReference type="Gene3D" id="3.60.21.10">
    <property type="match status" value="1"/>
</dbReference>
<accession>A0A919YLN3</accession>
<evidence type="ECO:0000256" key="2">
    <source>
        <dbReference type="RuleBase" id="RU362119"/>
    </source>
</evidence>
<protein>
    <submittedName>
        <fullName evidence="5">Metallophosphoesterase YunD</fullName>
    </submittedName>
</protein>
<dbReference type="Proteomes" id="UP000683139">
    <property type="component" value="Unassembled WGS sequence"/>
</dbReference>
<dbReference type="Pfam" id="PF02872">
    <property type="entry name" value="5_nucleotid_C"/>
    <property type="match status" value="1"/>
</dbReference>
<dbReference type="PANTHER" id="PTHR11575">
    <property type="entry name" value="5'-NUCLEOTIDASE-RELATED"/>
    <property type="match status" value="1"/>
</dbReference>
<keyword evidence="2" id="KW-0547">Nucleotide-binding</keyword>
<name>A0A919YLN3_9BACL</name>
<comment type="caution">
    <text evidence="5">The sequence shown here is derived from an EMBL/GenBank/DDBJ whole genome shotgun (WGS) entry which is preliminary data.</text>
</comment>
<proteinExistence type="inferred from homology"/>
<dbReference type="GO" id="GO:0030288">
    <property type="term" value="C:outer membrane-bounded periplasmic space"/>
    <property type="evidence" value="ECO:0007669"/>
    <property type="project" value="TreeGrafter"/>
</dbReference>
<organism evidence="5 6">
    <name type="scientific">Paenibacillus montaniterrae</name>
    <dbReference type="NCBI Taxonomy" id="429341"/>
    <lineage>
        <taxon>Bacteria</taxon>
        <taxon>Bacillati</taxon>
        <taxon>Bacillota</taxon>
        <taxon>Bacilli</taxon>
        <taxon>Bacillales</taxon>
        <taxon>Paenibacillaceae</taxon>
        <taxon>Paenibacillus</taxon>
    </lineage>
</organism>
<evidence type="ECO:0000313" key="5">
    <source>
        <dbReference type="EMBL" id="GIP15507.1"/>
    </source>
</evidence>
<evidence type="ECO:0000259" key="3">
    <source>
        <dbReference type="Pfam" id="PF00149"/>
    </source>
</evidence>
<dbReference type="GO" id="GO:0009166">
    <property type="term" value="P:nucleotide catabolic process"/>
    <property type="evidence" value="ECO:0007669"/>
    <property type="project" value="InterPro"/>
</dbReference>
<keyword evidence="6" id="KW-1185">Reference proteome</keyword>
<dbReference type="GO" id="GO:0000166">
    <property type="term" value="F:nucleotide binding"/>
    <property type="evidence" value="ECO:0007669"/>
    <property type="project" value="UniProtKB-KW"/>
</dbReference>
<keyword evidence="1" id="KW-0732">Signal</keyword>
<feature type="domain" description="Calcineurin-like phosphoesterase" evidence="3">
    <location>
        <begin position="17"/>
        <end position="213"/>
    </location>
</feature>
<dbReference type="RefSeq" id="WP_213513705.1">
    <property type="nucleotide sequence ID" value="NZ_BOSE01000001.1"/>
</dbReference>
<dbReference type="EMBL" id="BOSE01000001">
    <property type="protein sequence ID" value="GIP15507.1"/>
    <property type="molecule type" value="Genomic_DNA"/>
</dbReference>
<dbReference type="InterPro" id="IPR036907">
    <property type="entry name" value="5'-Nucleotdase_C_sf"/>
</dbReference>
<dbReference type="SUPFAM" id="SSF56300">
    <property type="entry name" value="Metallo-dependent phosphatases"/>
    <property type="match status" value="1"/>
</dbReference>
<gene>
    <name evidence="5" type="primary">yunD</name>
    <name evidence="5" type="ORF">J40TS1_11490</name>
</gene>
<dbReference type="AlphaFoldDB" id="A0A919YLN3"/>
<evidence type="ECO:0000313" key="6">
    <source>
        <dbReference type="Proteomes" id="UP000683139"/>
    </source>
</evidence>
<dbReference type="PANTHER" id="PTHR11575:SF23">
    <property type="entry name" value="5-NUCLEOTIDASE FAMILY PROTEIN"/>
    <property type="match status" value="1"/>
</dbReference>